<dbReference type="Proteomes" id="UP000663856">
    <property type="component" value="Unassembled WGS sequence"/>
</dbReference>
<accession>A0A820PCY3</accession>
<feature type="non-terminal residue" evidence="2">
    <location>
        <position position="28"/>
    </location>
</feature>
<keyword evidence="3" id="KW-1185">Reference proteome</keyword>
<reference evidence="2" key="1">
    <citation type="submission" date="2021-02" db="EMBL/GenBank/DDBJ databases">
        <authorList>
            <person name="Nowell W R."/>
        </authorList>
    </citation>
    <scope>NUCLEOTIDE SEQUENCE</scope>
</reference>
<evidence type="ECO:0000313" key="1">
    <source>
        <dbReference type="EMBL" id="CAF2079145.1"/>
    </source>
</evidence>
<dbReference type="EMBL" id="CAJOBG010041168">
    <property type="protein sequence ID" value="CAF4406595.1"/>
    <property type="molecule type" value="Genomic_DNA"/>
</dbReference>
<comment type="caution">
    <text evidence="2">The sequence shown here is derived from an EMBL/GenBank/DDBJ whole genome shotgun (WGS) entry which is preliminary data.</text>
</comment>
<evidence type="ECO:0000313" key="2">
    <source>
        <dbReference type="EMBL" id="CAF4406595.1"/>
    </source>
</evidence>
<protein>
    <submittedName>
        <fullName evidence="2">Uncharacterized protein</fullName>
    </submittedName>
</protein>
<organism evidence="2 3">
    <name type="scientific">Rotaria magnacalcarata</name>
    <dbReference type="NCBI Taxonomy" id="392030"/>
    <lineage>
        <taxon>Eukaryota</taxon>
        <taxon>Metazoa</taxon>
        <taxon>Spiralia</taxon>
        <taxon>Gnathifera</taxon>
        <taxon>Rotifera</taxon>
        <taxon>Eurotatoria</taxon>
        <taxon>Bdelloidea</taxon>
        <taxon>Philodinida</taxon>
        <taxon>Philodinidae</taxon>
        <taxon>Rotaria</taxon>
    </lineage>
</organism>
<name>A0A820PCY3_9BILA</name>
<dbReference type="EMBL" id="CAJNRF010006202">
    <property type="protein sequence ID" value="CAF2079145.1"/>
    <property type="molecule type" value="Genomic_DNA"/>
</dbReference>
<dbReference type="AlphaFoldDB" id="A0A820PCY3"/>
<gene>
    <name evidence="2" type="ORF">OVN521_LOCUS35199</name>
    <name evidence="1" type="ORF">WKI299_LOCUS15744</name>
</gene>
<proteinExistence type="predicted"/>
<dbReference type="Proteomes" id="UP000663866">
    <property type="component" value="Unassembled WGS sequence"/>
</dbReference>
<sequence length="28" mass="3260">MKRILLATNYPNLHSLVFVPETASKLFR</sequence>
<evidence type="ECO:0000313" key="3">
    <source>
        <dbReference type="Proteomes" id="UP000663866"/>
    </source>
</evidence>